<evidence type="ECO:0000313" key="2">
    <source>
        <dbReference type="EMBL" id="MCK7615116.1"/>
    </source>
</evidence>
<organism evidence="2 3">
    <name type="scientific">Roseibium sediminicola</name>
    <dbReference type="NCBI Taxonomy" id="2933272"/>
    <lineage>
        <taxon>Bacteria</taxon>
        <taxon>Pseudomonadati</taxon>
        <taxon>Pseudomonadota</taxon>
        <taxon>Alphaproteobacteria</taxon>
        <taxon>Hyphomicrobiales</taxon>
        <taxon>Stappiaceae</taxon>
        <taxon>Roseibium</taxon>
    </lineage>
</organism>
<evidence type="ECO:0000313" key="3">
    <source>
        <dbReference type="Proteomes" id="UP001431221"/>
    </source>
</evidence>
<feature type="region of interest" description="Disordered" evidence="1">
    <location>
        <begin position="1"/>
        <end position="35"/>
    </location>
</feature>
<gene>
    <name evidence="2" type="ORF">M0H32_23360</name>
</gene>
<name>A0ABT0H0J2_9HYPH</name>
<reference evidence="2" key="1">
    <citation type="submission" date="2022-04" db="EMBL/GenBank/DDBJ databases">
        <title>Roseibium sp. CAU 1639 isolated from mud.</title>
        <authorList>
            <person name="Kim W."/>
        </authorList>
    </citation>
    <scope>NUCLEOTIDE SEQUENCE</scope>
    <source>
        <strain evidence="2">CAU 1639</strain>
    </source>
</reference>
<dbReference type="RefSeq" id="WP_248158097.1">
    <property type="nucleotide sequence ID" value="NZ_JALNMJ010000021.1"/>
</dbReference>
<keyword evidence="3" id="KW-1185">Reference proteome</keyword>
<dbReference type="Proteomes" id="UP001431221">
    <property type="component" value="Unassembled WGS sequence"/>
</dbReference>
<comment type="caution">
    <text evidence="2">The sequence shown here is derived from an EMBL/GenBank/DDBJ whole genome shotgun (WGS) entry which is preliminary data.</text>
</comment>
<evidence type="ECO:0000256" key="1">
    <source>
        <dbReference type="SAM" id="MobiDB-lite"/>
    </source>
</evidence>
<dbReference type="EMBL" id="JALNMJ010000021">
    <property type="protein sequence ID" value="MCK7615116.1"/>
    <property type="molecule type" value="Genomic_DNA"/>
</dbReference>
<protein>
    <submittedName>
        <fullName evidence="2">Uncharacterized protein</fullName>
    </submittedName>
</protein>
<sequence>MTDGSGHTSGYAPARSEIPAAGVGAGAGPTRKRNSVKLRLADGSESDCRAGIHLAREAHLRTIFRDIAFSETKARAIFDKAMAEPERFGPIYANVQT</sequence>
<accession>A0ABT0H0J2</accession>
<proteinExistence type="predicted"/>